<organism evidence="2 3">
    <name type="scientific">Flavobacterium limi</name>
    <dbReference type="NCBI Taxonomy" id="2045105"/>
    <lineage>
        <taxon>Bacteria</taxon>
        <taxon>Pseudomonadati</taxon>
        <taxon>Bacteroidota</taxon>
        <taxon>Flavobacteriia</taxon>
        <taxon>Flavobacteriales</taxon>
        <taxon>Flavobacteriaceae</taxon>
        <taxon>Flavobacterium</taxon>
    </lineage>
</organism>
<dbReference type="RefSeq" id="WP_163393593.1">
    <property type="nucleotide sequence ID" value="NZ_BMKP01000002.1"/>
</dbReference>
<evidence type="ECO:0008006" key="4">
    <source>
        <dbReference type="Google" id="ProtNLM"/>
    </source>
</evidence>
<dbReference type="EMBL" id="BMKP01000002">
    <property type="protein sequence ID" value="GGF03748.1"/>
    <property type="molecule type" value="Genomic_DNA"/>
</dbReference>
<evidence type="ECO:0000313" key="2">
    <source>
        <dbReference type="EMBL" id="GGF03748.1"/>
    </source>
</evidence>
<sequence length="240" mass="25332">MKKIILSMSLMAAMFFISCENNSVNEEVQSSALSNESTVSNQSKTAKLLAADCTPVADNVVVNRITGGLTGNYCDWTPTAKTIGLVSVQFEGIYGSGIRPTTAGWYVGVVAPNATCTTNGWSTIAAGIDVKNLNTGTIGVDPSCGSFIPQNVVGAVGPAYGLDFGTVGFYTYNSTTRVITITKKVVIWRDDFHTAATAYSDPTKTNGDITDAYLVEITSIVPTHGASVFGTVSYTYTKVL</sequence>
<gene>
    <name evidence="2" type="ORF">GCM10011518_11120</name>
</gene>
<protein>
    <recommendedName>
        <fullName evidence="4">Lipoprotein</fullName>
    </recommendedName>
</protein>
<evidence type="ECO:0000256" key="1">
    <source>
        <dbReference type="SAM" id="SignalP"/>
    </source>
</evidence>
<name>A0ABQ1TX42_9FLAO</name>
<reference evidence="3" key="1">
    <citation type="journal article" date="2019" name="Int. J. Syst. Evol. Microbiol.">
        <title>The Global Catalogue of Microorganisms (GCM) 10K type strain sequencing project: providing services to taxonomists for standard genome sequencing and annotation.</title>
        <authorList>
            <consortium name="The Broad Institute Genomics Platform"/>
            <consortium name="The Broad Institute Genome Sequencing Center for Infectious Disease"/>
            <person name="Wu L."/>
            <person name="Ma J."/>
        </authorList>
    </citation>
    <scope>NUCLEOTIDE SEQUENCE [LARGE SCALE GENOMIC DNA]</scope>
    <source>
        <strain evidence="3">CGMCC 1.16060</strain>
    </source>
</reference>
<feature type="chain" id="PRO_5046219161" description="Lipoprotein" evidence="1">
    <location>
        <begin position="19"/>
        <end position="240"/>
    </location>
</feature>
<keyword evidence="3" id="KW-1185">Reference proteome</keyword>
<dbReference type="Proteomes" id="UP000655016">
    <property type="component" value="Unassembled WGS sequence"/>
</dbReference>
<dbReference type="PROSITE" id="PS51257">
    <property type="entry name" value="PROKAR_LIPOPROTEIN"/>
    <property type="match status" value="1"/>
</dbReference>
<feature type="signal peptide" evidence="1">
    <location>
        <begin position="1"/>
        <end position="18"/>
    </location>
</feature>
<keyword evidence="1" id="KW-0732">Signal</keyword>
<accession>A0ABQ1TX42</accession>
<evidence type="ECO:0000313" key="3">
    <source>
        <dbReference type="Proteomes" id="UP000655016"/>
    </source>
</evidence>
<comment type="caution">
    <text evidence="2">The sequence shown here is derived from an EMBL/GenBank/DDBJ whole genome shotgun (WGS) entry which is preliminary data.</text>
</comment>
<proteinExistence type="predicted"/>